<dbReference type="InterPro" id="IPR019427">
    <property type="entry name" value="7TM_GPCR_serpentine_rcpt_Srw"/>
</dbReference>
<evidence type="ECO:0000256" key="3">
    <source>
        <dbReference type="ARBA" id="ARBA00022989"/>
    </source>
</evidence>
<feature type="transmembrane region" description="Helical" evidence="5">
    <location>
        <begin position="323"/>
        <end position="348"/>
    </location>
</feature>
<feature type="transmembrane region" description="Helical" evidence="5">
    <location>
        <begin position="71"/>
        <end position="96"/>
    </location>
</feature>
<dbReference type="EMBL" id="JAKKPZ010000003">
    <property type="protein sequence ID" value="KAI1723832.1"/>
    <property type="molecule type" value="Genomic_DNA"/>
</dbReference>
<evidence type="ECO:0000313" key="8">
    <source>
        <dbReference type="Proteomes" id="UP001201812"/>
    </source>
</evidence>
<evidence type="ECO:0000313" key="7">
    <source>
        <dbReference type="EMBL" id="KAI1723832.1"/>
    </source>
</evidence>
<keyword evidence="2 5" id="KW-0812">Transmembrane</keyword>
<dbReference type="InterPro" id="IPR017452">
    <property type="entry name" value="GPCR_Rhodpsn_7TM"/>
</dbReference>
<dbReference type="GO" id="GO:0005886">
    <property type="term" value="C:plasma membrane"/>
    <property type="evidence" value="ECO:0007669"/>
    <property type="project" value="TreeGrafter"/>
</dbReference>
<dbReference type="SUPFAM" id="SSF81321">
    <property type="entry name" value="Family A G protein-coupled receptor-like"/>
    <property type="match status" value="1"/>
</dbReference>
<dbReference type="PROSITE" id="PS50262">
    <property type="entry name" value="G_PROTEIN_RECEP_F1_2"/>
    <property type="match status" value="1"/>
</dbReference>
<dbReference type="Gene3D" id="1.20.1070.10">
    <property type="entry name" value="Rhodopsin 7-helix transmembrane proteins"/>
    <property type="match status" value="1"/>
</dbReference>
<feature type="transmembrane region" description="Helical" evidence="5">
    <location>
        <begin position="36"/>
        <end position="59"/>
    </location>
</feature>
<proteinExistence type="predicted"/>
<dbReference type="PANTHER" id="PTHR46273:SF2">
    <property type="entry name" value="G-PROTEIN COUPLED RECEPTORS FAMILY 1 PROFILE DOMAIN-CONTAINING PROTEIN"/>
    <property type="match status" value="1"/>
</dbReference>
<organism evidence="7 8">
    <name type="scientific">Ditylenchus destructor</name>
    <dbReference type="NCBI Taxonomy" id="166010"/>
    <lineage>
        <taxon>Eukaryota</taxon>
        <taxon>Metazoa</taxon>
        <taxon>Ecdysozoa</taxon>
        <taxon>Nematoda</taxon>
        <taxon>Chromadorea</taxon>
        <taxon>Rhabditida</taxon>
        <taxon>Tylenchina</taxon>
        <taxon>Tylenchomorpha</taxon>
        <taxon>Sphaerularioidea</taxon>
        <taxon>Anguinidae</taxon>
        <taxon>Anguininae</taxon>
        <taxon>Ditylenchus</taxon>
    </lineage>
</organism>
<feature type="domain" description="G-protein coupled receptors family 1 profile" evidence="6">
    <location>
        <begin position="51"/>
        <end position="346"/>
    </location>
</feature>
<feature type="transmembrane region" description="Helical" evidence="5">
    <location>
        <begin position="108"/>
        <end position="138"/>
    </location>
</feature>
<feature type="transmembrane region" description="Helical" evidence="5">
    <location>
        <begin position="158"/>
        <end position="179"/>
    </location>
</feature>
<feature type="transmembrane region" description="Helical" evidence="5">
    <location>
        <begin position="237"/>
        <end position="256"/>
    </location>
</feature>
<comment type="caution">
    <text evidence="7">The sequence shown here is derived from an EMBL/GenBank/DDBJ whole genome shotgun (WGS) entry which is preliminary data.</text>
</comment>
<evidence type="ECO:0000256" key="2">
    <source>
        <dbReference type="ARBA" id="ARBA00022692"/>
    </source>
</evidence>
<dbReference type="Pfam" id="PF10324">
    <property type="entry name" value="7TM_GPCR_Srw"/>
    <property type="match status" value="1"/>
</dbReference>
<evidence type="ECO:0000256" key="1">
    <source>
        <dbReference type="ARBA" id="ARBA00004370"/>
    </source>
</evidence>
<reference evidence="7" key="1">
    <citation type="submission" date="2022-01" db="EMBL/GenBank/DDBJ databases">
        <title>Genome Sequence Resource for Two Populations of Ditylenchus destructor, the Migratory Endoparasitic Phytonematode.</title>
        <authorList>
            <person name="Zhang H."/>
            <person name="Lin R."/>
            <person name="Xie B."/>
        </authorList>
    </citation>
    <scope>NUCLEOTIDE SEQUENCE</scope>
    <source>
        <strain evidence="7">BazhouSP</strain>
    </source>
</reference>
<comment type="subcellular location">
    <subcellularLocation>
        <location evidence="1">Membrane</location>
    </subcellularLocation>
</comment>
<dbReference type="GO" id="GO:0008528">
    <property type="term" value="F:G protein-coupled peptide receptor activity"/>
    <property type="evidence" value="ECO:0007669"/>
    <property type="project" value="InterPro"/>
</dbReference>
<gene>
    <name evidence="7" type="ORF">DdX_04009</name>
</gene>
<name>A0AAD4R8H9_9BILA</name>
<keyword evidence="4 5" id="KW-0472">Membrane</keyword>
<protein>
    <submittedName>
        <fullName evidence="7">Serpentine type 7TM GPCR chemoreceptor srw domain-containing protein</fullName>
    </submittedName>
</protein>
<evidence type="ECO:0000259" key="6">
    <source>
        <dbReference type="PROSITE" id="PS50262"/>
    </source>
</evidence>
<sequence>MNMHCDNDAALFDFESNSTREFLLALSTFQRVYAPVHGRICVVLCLFGVFTNLIHCVVLTRPSMRNSAVNCIMTAVALCDMGTMASYFVYILHFVIQKTPQSCSNAMTYWWMFFLLIHMFLSITLHTSTLWLAVAMAFMRRMTLRAATLNSRWQKAKLAKRICFCVLGVVVVLSIPTLMVHEILVYPLDRWTPPRDGHCDYLYPENYTETLYTIAVTKSAVAHGCMIFKTNLWLSGILFKVIPCFLLILLSGSLMWKLRQAEKKRRSFLLNGGAANDTNKSLNPDRTTAMLLAIVTVFLVTELPQGALAILNGIYTSDVHRYIYFNLGDILDLLSLMNSSVNFVLYCLMSSRYRNTFCSLILPISKCRCVSSFASAPGMGGHGGGVLGGGIGLTQFSHDYASRTRFDLPEFPARRRSSPAYRVMREPSSAAQIPLSTKVSDNNNF</sequence>
<dbReference type="PANTHER" id="PTHR46273">
    <property type="entry name" value="MYOSUPPRESSIN RECEPTOR 1, ISOFORM B-RELATED"/>
    <property type="match status" value="1"/>
</dbReference>
<evidence type="ECO:0000256" key="5">
    <source>
        <dbReference type="SAM" id="Phobius"/>
    </source>
</evidence>
<dbReference type="AlphaFoldDB" id="A0AAD4R8H9"/>
<dbReference type="CDD" id="cd14978">
    <property type="entry name" value="7tmA_FMRFamide_R-like"/>
    <property type="match status" value="1"/>
</dbReference>
<feature type="transmembrane region" description="Helical" evidence="5">
    <location>
        <begin position="289"/>
        <end position="311"/>
    </location>
</feature>
<keyword evidence="3 5" id="KW-1133">Transmembrane helix</keyword>
<accession>A0AAD4R8H9</accession>
<dbReference type="Proteomes" id="UP001201812">
    <property type="component" value="Unassembled WGS sequence"/>
</dbReference>
<keyword evidence="8" id="KW-1185">Reference proteome</keyword>
<evidence type="ECO:0000256" key="4">
    <source>
        <dbReference type="ARBA" id="ARBA00023136"/>
    </source>
</evidence>
<dbReference type="InterPro" id="IPR053219">
    <property type="entry name" value="GPCR_Dmsr-1"/>
</dbReference>